<keyword evidence="2" id="KW-1185">Reference proteome</keyword>
<dbReference type="RefSeq" id="XP_026500386.2">
    <property type="nucleotide sequence ID" value="XM_026644601.2"/>
</dbReference>
<dbReference type="GeneID" id="113403931"/>
<gene>
    <name evidence="3" type="primary">LOC113403931</name>
</gene>
<dbReference type="OrthoDB" id="7485262at2759"/>
<evidence type="ECO:0000313" key="3">
    <source>
        <dbReference type="RefSeq" id="XP_026500386.2"/>
    </source>
</evidence>
<organism evidence="2 3">
    <name type="scientific">Vanessa tameamea</name>
    <name type="common">Kamehameha butterfly</name>
    <dbReference type="NCBI Taxonomy" id="334116"/>
    <lineage>
        <taxon>Eukaryota</taxon>
        <taxon>Metazoa</taxon>
        <taxon>Ecdysozoa</taxon>
        <taxon>Arthropoda</taxon>
        <taxon>Hexapoda</taxon>
        <taxon>Insecta</taxon>
        <taxon>Pterygota</taxon>
        <taxon>Neoptera</taxon>
        <taxon>Endopterygota</taxon>
        <taxon>Lepidoptera</taxon>
        <taxon>Glossata</taxon>
        <taxon>Ditrysia</taxon>
        <taxon>Papilionoidea</taxon>
        <taxon>Nymphalidae</taxon>
        <taxon>Nymphalinae</taxon>
        <taxon>Vanessa</taxon>
    </lineage>
</organism>
<reference evidence="3" key="1">
    <citation type="submission" date="2025-08" db="UniProtKB">
        <authorList>
            <consortium name="RefSeq"/>
        </authorList>
    </citation>
    <scope>IDENTIFICATION</scope>
    <source>
        <tissue evidence="3">Whole body</tissue>
    </source>
</reference>
<accession>A0A8B8IXE9</accession>
<dbReference type="Proteomes" id="UP001652626">
    <property type="component" value="Chromosome 10"/>
</dbReference>
<dbReference type="OMA" id="RDRRMPW"/>
<dbReference type="AlphaFoldDB" id="A0A8B8IXE9"/>
<evidence type="ECO:0000256" key="1">
    <source>
        <dbReference type="SAM" id="MobiDB-lite"/>
    </source>
</evidence>
<protein>
    <submittedName>
        <fullName evidence="3">Uncharacterized protein LOC113403931</fullName>
    </submittedName>
</protein>
<sequence>MDSVLSSDDSCDHDLKSLKNQLSEFGLDEDNLSKEEMMDILKALNYSKATVQPDQPPQKEKEEKPGITPPKIMTRRYLNVRDRRMPWSLIPHTLAPAEKARTLAVYIKLMSINSYRQARQSSNMTAWSPPIQIVESTRIQPHRSTRSGRSVPLYADYDDDSSDFDCVITKSKKRRVSNTDQTDTCIKKGLSLKRKLQKDENIRPVKEAKVIHEIQRSDDENNLKVDIYSIVDD</sequence>
<evidence type="ECO:0000313" key="2">
    <source>
        <dbReference type="Proteomes" id="UP001652626"/>
    </source>
</evidence>
<name>A0A8B8IXE9_VANTA</name>
<feature type="region of interest" description="Disordered" evidence="1">
    <location>
        <begin position="48"/>
        <end position="69"/>
    </location>
</feature>
<proteinExistence type="predicted"/>